<name>A0ABQ5AYK2_9ASTR</name>
<dbReference type="InterPro" id="IPR046960">
    <property type="entry name" value="PPR_At4g14850-like_plant"/>
</dbReference>
<reference evidence="3" key="2">
    <citation type="submission" date="2022-01" db="EMBL/GenBank/DDBJ databases">
        <authorList>
            <person name="Yamashiro T."/>
            <person name="Shiraishi A."/>
            <person name="Satake H."/>
            <person name="Nakayama K."/>
        </authorList>
    </citation>
    <scope>NUCLEOTIDE SEQUENCE</scope>
</reference>
<dbReference type="PROSITE" id="PS51375">
    <property type="entry name" value="PPR"/>
    <property type="match status" value="1"/>
</dbReference>
<dbReference type="InterPro" id="IPR011990">
    <property type="entry name" value="TPR-like_helical_dom_sf"/>
</dbReference>
<dbReference type="Pfam" id="PF13041">
    <property type="entry name" value="PPR_2"/>
    <property type="match status" value="1"/>
</dbReference>
<feature type="repeat" description="PPR" evidence="2">
    <location>
        <begin position="5"/>
        <end position="39"/>
    </location>
</feature>
<dbReference type="EMBL" id="BQNB010012673">
    <property type="protein sequence ID" value="GJT06493.1"/>
    <property type="molecule type" value="Genomic_DNA"/>
</dbReference>
<evidence type="ECO:0000313" key="4">
    <source>
        <dbReference type="Proteomes" id="UP001151760"/>
    </source>
</evidence>
<gene>
    <name evidence="3" type="ORF">Tco_0840955</name>
</gene>
<evidence type="ECO:0000256" key="1">
    <source>
        <dbReference type="ARBA" id="ARBA00022737"/>
    </source>
</evidence>
<reference evidence="3" key="1">
    <citation type="journal article" date="2022" name="Int. J. Mol. Sci.">
        <title>Draft Genome of Tanacetum Coccineum: Genomic Comparison of Closely Related Tanacetum-Family Plants.</title>
        <authorList>
            <person name="Yamashiro T."/>
            <person name="Shiraishi A."/>
            <person name="Nakayama K."/>
            <person name="Satake H."/>
        </authorList>
    </citation>
    <scope>NUCLEOTIDE SEQUENCE</scope>
</reference>
<organism evidence="3 4">
    <name type="scientific">Tanacetum coccineum</name>
    <dbReference type="NCBI Taxonomy" id="301880"/>
    <lineage>
        <taxon>Eukaryota</taxon>
        <taxon>Viridiplantae</taxon>
        <taxon>Streptophyta</taxon>
        <taxon>Embryophyta</taxon>
        <taxon>Tracheophyta</taxon>
        <taxon>Spermatophyta</taxon>
        <taxon>Magnoliopsida</taxon>
        <taxon>eudicotyledons</taxon>
        <taxon>Gunneridae</taxon>
        <taxon>Pentapetalae</taxon>
        <taxon>asterids</taxon>
        <taxon>campanulids</taxon>
        <taxon>Asterales</taxon>
        <taxon>Asteraceae</taxon>
        <taxon>Asteroideae</taxon>
        <taxon>Anthemideae</taxon>
        <taxon>Anthemidinae</taxon>
        <taxon>Tanacetum</taxon>
    </lineage>
</organism>
<dbReference type="PANTHER" id="PTHR47926">
    <property type="entry name" value="PENTATRICOPEPTIDE REPEAT-CONTAINING PROTEIN"/>
    <property type="match status" value="1"/>
</dbReference>
<dbReference type="Proteomes" id="UP001151760">
    <property type="component" value="Unassembled WGS sequence"/>
</dbReference>
<dbReference type="InterPro" id="IPR002885">
    <property type="entry name" value="PPR_rpt"/>
</dbReference>
<dbReference type="PANTHER" id="PTHR47926:SF411">
    <property type="entry name" value="PENTATRICOPEPTIDE REPEAT-CONTAINING PROTEIN"/>
    <property type="match status" value="1"/>
</dbReference>
<comment type="caution">
    <text evidence="3">The sequence shown here is derived from an EMBL/GenBank/DDBJ whole genome shotgun (WGS) entry which is preliminary data.</text>
</comment>
<evidence type="ECO:0000256" key="2">
    <source>
        <dbReference type="PROSITE-ProRule" id="PRU00708"/>
    </source>
</evidence>
<dbReference type="Gene3D" id="1.25.40.10">
    <property type="entry name" value="Tetratricopeptide repeat domain"/>
    <property type="match status" value="1"/>
</dbReference>
<keyword evidence="1" id="KW-0677">Repeat</keyword>
<evidence type="ECO:0000313" key="3">
    <source>
        <dbReference type="EMBL" id="GJT06493.1"/>
    </source>
</evidence>
<proteinExistence type="predicted"/>
<sequence>MQDRNVMSWTSMLTGYLLRGLYDESLKLHLQMQVDGVKPNPFTFATILGALADSGVVVKGSSCLSELAEVYHEIQSFLQMLKKYNKDVKYGYANPSPSYADVEYLQFYEEGLRHRDQMRRWEMYVNGRPLRSKRDRLE</sequence>
<keyword evidence="4" id="KW-1185">Reference proteome</keyword>
<accession>A0ABQ5AYK2</accession>
<dbReference type="NCBIfam" id="TIGR00756">
    <property type="entry name" value="PPR"/>
    <property type="match status" value="1"/>
</dbReference>
<protein>
    <submittedName>
        <fullName evidence="3">Pentatricopeptide repeat-containing protein</fullName>
    </submittedName>
</protein>